<organism evidence="1 2">
    <name type="scientific">Ralstonia solanacearum</name>
    <name type="common">Pseudomonas solanacearum</name>
    <dbReference type="NCBI Taxonomy" id="305"/>
    <lineage>
        <taxon>Bacteria</taxon>
        <taxon>Pseudomonadati</taxon>
        <taxon>Pseudomonadota</taxon>
        <taxon>Betaproteobacteria</taxon>
        <taxon>Burkholderiales</taxon>
        <taxon>Burkholderiaceae</taxon>
        <taxon>Ralstonia</taxon>
        <taxon>Ralstonia solanacearum species complex</taxon>
    </lineage>
</organism>
<reference evidence="1 2" key="1">
    <citation type="submission" date="2017-08" db="EMBL/GenBank/DDBJ databases">
        <title>Genome sequences of Ralstonia solanacearum Species Complex (RSSC) isolated from Potato bacterial wilts in Korea.</title>
        <authorList>
            <person name="Cho H."/>
            <person name="Song E.-S."/>
            <person name="Lee Y.K."/>
            <person name="Lee S."/>
            <person name="Lee S.-W."/>
            <person name="Jo A."/>
            <person name="Kim J.-G."/>
            <person name="Hwang I."/>
        </authorList>
    </citation>
    <scope>NUCLEOTIDE SEQUENCE [LARGE SCALE GENOMIC DNA]</scope>
    <source>
        <strain evidence="1 2">T98</strain>
    </source>
</reference>
<name>A0AAD0S901_RALSL</name>
<proteinExistence type="predicted"/>
<dbReference type="Proteomes" id="UP000261758">
    <property type="component" value="Chromosome"/>
</dbReference>
<accession>A0AAD0S901</accession>
<sequence>MRSSLVSRRFPDRLTDSPDRILLAPAVSVHWQGQTRGVWSRDAAFDFRIGCQIPEKKTGPKARF</sequence>
<evidence type="ECO:0000313" key="2">
    <source>
        <dbReference type="Proteomes" id="UP000261758"/>
    </source>
</evidence>
<dbReference type="AlphaFoldDB" id="A0AAD0S901"/>
<evidence type="ECO:0000313" key="1">
    <source>
        <dbReference type="EMBL" id="AXV82283.1"/>
    </source>
</evidence>
<protein>
    <submittedName>
        <fullName evidence="1">Uncharacterized protein</fullName>
    </submittedName>
</protein>
<dbReference type="EMBL" id="CP022759">
    <property type="protein sequence ID" value="AXV82283.1"/>
    <property type="molecule type" value="Genomic_DNA"/>
</dbReference>
<gene>
    <name evidence="1" type="ORF">CJO77_12565</name>
</gene>